<proteinExistence type="predicted"/>
<keyword evidence="3" id="KW-1185">Reference proteome</keyword>
<evidence type="ECO:0000313" key="2">
    <source>
        <dbReference type="EMBL" id="OMJ75861.1"/>
    </source>
</evidence>
<dbReference type="EMBL" id="MPUH01000664">
    <property type="protein sequence ID" value="OMJ75861.1"/>
    <property type="molecule type" value="Genomic_DNA"/>
</dbReference>
<evidence type="ECO:0000313" key="3">
    <source>
        <dbReference type="Proteomes" id="UP000187209"/>
    </source>
</evidence>
<feature type="coiled-coil region" evidence="1">
    <location>
        <begin position="441"/>
        <end position="468"/>
    </location>
</feature>
<protein>
    <submittedName>
        <fullName evidence="2">Uncharacterized protein</fullName>
    </submittedName>
</protein>
<sequence>MKKIISKLENRLNHEKMIIKFREEAIDSLKENNYDENKQIKDLKKEVMSLKEQIDSNLSSTMIQVENERLTSEFNSLKSTTKNNFESFQQKLSSLEEINCSLAEELLQSQKINFNLKQISDSQKLKSKNYKLIKVDLERTIIELKEKLTELELMNLTLKSDGHINFDEMNMVESKESEDEILFNSYRGESTCEKIDEIFDSMDKQQNSLEKKFLYNSNYEQKIKELMNKNRDLEERLQASLEKSSDRNEEKFEKEIEKLSTDFTLLENKYKLKENESEKTKKEINSLKNTVEVLNKTISETKTLLLFTEDKKTSLENELDEAKNWKKTLDKLQFQILESNENFKKAVDQQENFKLKSEYLLNENQKLNALLKNAMEKLDIYKDKINKIYEEKNILIANLEENQKSKKNAEDMVVYYKETYLKVVHNFEESNTENGEILKKLRLEKEKRETLEESLESIKLEFARSKLEYENKYQEACEEIKHLDQGLSKERRSYQPKKDAETRSRQYEDELKILKNAADNFQEQNLILTQKNAKLKLKVSKLKEKLIIEESSQIKYIRNCLIKKDHELAELKEKGQEYYSQADEVLESMRKRCHNLKSEVGVLKNELKSGNTSFCNVSRPRRNSLALRENPEIYNKSPIKNVGETNLLKNINEKITDELKKNVEINEILQKRILDMGKKIDELEFCLKKYEEEIDNLAGGLAKITNFVLNLPCISFNPGENTIIESTIKAITFLYDIAMDRKYAKPCY</sequence>
<feature type="coiled-coil region" evidence="1">
    <location>
        <begin position="579"/>
        <end position="606"/>
    </location>
</feature>
<feature type="coiled-coil region" evidence="1">
    <location>
        <begin position="26"/>
        <end position="60"/>
    </location>
</feature>
<organism evidence="2 3">
    <name type="scientific">Stentor coeruleus</name>
    <dbReference type="NCBI Taxonomy" id="5963"/>
    <lineage>
        <taxon>Eukaryota</taxon>
        <taxon>Sar</taxon>
        <taxon>Alveolata</taxon>
        <taxon>Ciliophora</taxon>
        <taxon>Postciliodesmatophora</taxon>
        <taxon>Heterotrichea</taxon>
        <taxon>Heterotrichida</taxon>
        <taxon>Stentoridae</taxon>
        <taxon>Stentor</taxon>
    </lineage>
</organism>
<dbReference type="Proteomes" id="UP000187209">
    <property type="component" value="Unassembled WGS sequence"/>
</dbReference>
<evidence type="ECO:0000256" key="1">
    <source>
        <dbReference type="SAM" id="Coils"/>
    </source>
</evidence>
<feature type="coiled-coil region" evidence="1">
    <location>
        <begin position="216"/>
        <end position="409"/>
    </location>
</feature>
<feature type="coiled-coil region" evidence="1">
    <location>
        <begin position="134"/>
        <end position="161"/>
    </location>
</feature>
<keyword evidence="1" id="KW-0175">Coiled coil</keyword>
<feature type="coiled-coil region" evidence="1">
    <location>
        <begin position="497"/>
        <end position="545"/>
    </location>
</feature>
<accession>A0A1R2BGI4</accession>
<dbReference type="AlphaFoldDB" id="A0A1R2BGI4"/>
<reference evidence="2 3" key="1">
    <citation type="submission" date="2016-11" db="EMBL/GenBank/DDBJ databases">
        <title>The macronuclear genome of Stentor coeruleus: a giant cell with tiny introns.</title>
        <authorList>
            <person name="Slabodnick M."/>
            <person name="Ruby J.G."/>
            <person name="Reiff S.B."/>
            <person name="Swart E.C."/>
            <person name="Gosai S."/>
            <person name="Prabakaran S."/>
            <person name="Witkowska E."/>
            <person name="Larue G.E."/>
            <person name="Fisher S."/>
            <person name="Freeman R.M."/>
            <person name="Gunawardena J."/>
            <person name="Chu W."/>
            <person name="Stover N.A."/>
            <person name="Gregory B.D."/>
            <person name="Nowacki M."/>
            <person name="Derisi J."/>
            <person name="Roy S.W."/>
            <person name="Marshall W.F."/>
            <person name="Sood P."/>
        </authorList>
    </citation>
    <scope>NUCLEOTIDE SEQUENCE [LARGE SCALE GENOMIC DNA]</scope>
    <source>
        <strain evidence="2">WM001</strain>
    </source>
</reference>
<name>A0A1R2BGI4_9CILI</name>
<gene>
    <name evidence="2" type="ORF">SteCoe_24880</name>
</gene>
<comment type="caution">
    <text evidence="2">The sequence shown here is derived from an EMBL/GenBank/DDBJ whole genome shotgun (WGS) entry which is preliminary data.</text>
</comment>